<evidence type="ECO:0000256" key="1">
    <source>
        <dbReference type="SAM" id="MobiDB-lite"/>
    </source>
</evidence>
<dbReference type="Proteomes" id="UP000507470">
    <property type="component" value="Unassembled WGS sequence"/>
</dbReference>
<feature type="region of interest" description="Disordered" evidence="1">
    <location>
        <begin position="178"/>
        <end position="238"/>
    </location>
</feature>
<protein>
    <submittedName>
        <fullName evidence="2">Uncharacterized protein</fullName>
    </submittedName>
</protein>
<feature type="region of interest" description="Disordered" evidence="1">
    <location>
        <begin position="121"/>
        <end position="162"/>
    </location>
</feature>
<keyword evidence="3" id="KW-1185">Reference proteome</keyword>
<feature type="compositionally biased region" description="Basic and acidic residues" evidence="1">
    <location>
        <begin position="142"/>
        <end position="156"/>
    </location>
</feature>
<reference evidence="2 3" key="1">
    <citation type="submission" date="2020-06" db="EMBL/GenBank/DDBJ databases">
        <authorList>
            <person name="Li R."/>
            <person name="Bekaert M."/>
        </authorList>
    </citation>
    <scope>NUCLEOTIDE SEQUENCE [LARGE SCALE GENOMIC DNA]</scope>
    <source>
        <strain evidence="3">wild</strain>
    </source>
</reference>
<name>A0A6J8E3H6_MYTCO</name>
<gene>
    <name evidence="2" type="ORF">MCOR_48068</name>
</gene>
<dbReference type="AlphaFoldDB" id="A0A6J8E3H6"/>
<dbReference type="EMBL" id="CACVKT020008420">
    <property type="protein sequence ID" value="CAC5415369.1"/>
    <property type="molecule type" value="Genomic_DNA"/>
</dbReference>
<evidence type="ECO:0000313" key="2">
    <source>
        <dbReference type="EMBL" id="CAC5415369.1"/>
    </source>
</evidence>
<accession>A0A6J8E3H6</accession>
<dbReference type="OrthoDB" id="6154567at2759"/>
<organism evidence="2 3">
    <name type="scientific">Mytilus coruscus</name>
    <name type="common">Sea mussel</name>
    <dbReference type="NCBI Taxonomy" id="42192"/>
    <lineage>
        <taxon>Eukaryota</taxon>
        <taxon>Metazoa</taxon>
        <taxon>Spiralia</taxon>
        <taxon>Lophotrochozoa</taxon>
        <taxon>Mollusca</taxon>
        <taxon>Bivalvia</taxon>
        <taxon>Autobranchia</taxon>
        <taxon>Pteriomorphia</taxon>
        <taxon>Mytilida</taxon>
        <taxon>Mytiloidea</taxon>
        <taxon>Mytilidae</taxon>
        <taxon>Mytilinae</taxon>
        <taxon>Mytilus</taxon>
    </lineage>
</organism>
<evidence type="ECO:0000313" key="3">
    <source>
        <dbReference type="Proteomes" id="UP000507470"/>
    </source>
</evidence>
<feature type="compositionally biased region" description="Basic and acidic residues" evidence="1">
    <location>
        <begin position="199"/>
        <end position="213"/>
    </location>
</feature>
<sequence>MNLKSIYVSSYLVGELNDPTPEFKKSSKANAGYHIHVSPGMGLKSRYDSSYLPGEWNELTLEHITSSQGEIEGNSSVSASPYLQRKWKESTPDFKKSLGEQTMFSSASPYLPRKWKESTPEFRKSLEEQTMSSSASPYLPRKSKESTPEFSKKSLEEQTMFSSASPYLPRKWKESTPEFRKSLEEQTMSSSASPYLPRKSKESTLEFSKKSLEEMTPMPIDAKEISSPGKKRKKSVKGDLNKHFMSDLPSNIRDVIFINDLINIIDKATHFDTRTSSSSLLDPILVTDSIPVLDKDTIPIDRCISDHDGTYVTIDCVFSKSRTYIRSIWDYKRGDYDLMKQKVLNTNWENLISDASDVHVAATNFTNTFINISSACIPTRDVTIRCDDKVWFDSNLRRETRKTGQTSKIFLFVQ</sequence>
<proteinExistence type="predicted"/>